<reference evidence="2 4" key="1">
    <citation type="submission" date="2019-12" db="EMBL/GenBank/DDBJ databases">
        <authorList>
            <person name="Alioto T."/>
            <person name="Alioto T."/>
            <person name="Gomez Garrido J."/>
        </authorList>
    </citation>
    <scope>NUCLEOTIDE SEQUENCE [LARGE SCALE GENOMIC DNA]</scope>
</reference>
<comment type="caution">
    <text evidence="2">The sequence shown here is derived from an EMBL/GenBank/DDBJ whole genome shotgun (WGS) entry which is preliminary data.</text>
</comment>
<sequence length="135" mass="15150">MAFFEPEIVCKKHPNHIQQPGVCSCCLRERLFKLADSTKNIRSTSSSLSTSPVYYSSASSSTYTSPSRRAGHHRIASDIINYSLSFTNLSINGLKKSRSIAFVARNRVEDPVNRKKKGGFWSKLLHRSTGKKTRV</sequence>
<evidence type="ECO:0000313" key="2">
    <source>
        <dbReference type="EMBL" id="CAA2961805.1"/>
    </source>
</evidence>
<dbReference type="Proteomes" id="UP000594638">
    <property type="component" value="Unassembled WGS sequence"/>
</dbReference>
<name>A0A8S0Q9L2_OLEEU</name>
<dbReference type="OrthoDB" id="1101370at2759"/>
<dbReference type="EMBL" id="CACTIH010000625">
    <property type="protein sequence ID" value="CAA2961805.1"/>
    <property type="molecule type" value="Genomic_DNA"/>
</dbReference>
<protein>
    <submittedName>
        <fullName evidence="2">Uncharacterized protein</fullName>
    </submittedName>
</protein>
<evidence type="ECO:0000313" key="4">
    <source>
        <dbReference type="Proteomes" id="UP000594638"/>
    </source>
</evidence>
<dbReference type="InterPro" id="IPR008004">
    <property type="entry name" value="OCTOPUS-like"/>
</dbReference>
<accession>A0A8S0Q9L2</accession>
<dbReference type="Gramene" id="OE9A089181T1">
    <property type="protein sequence ID" value="OE9A089181C1"/>
    <property type="gene ID" value="OE9A089181"/>
</dbReference>
<dbReference type="PANTHER" id="PTHR34046">
    <property type="entry name" value="OS06G0218800 PROTEIN"/>
    <property type="match status" value="1"/>
</dbReference>
<keyword evidence="4" id="KW-1185">Reference proteome</keyword>
<dbReference type="Pfam" id="PF05340">
    <property type="entry name" value="DUF740"/>
    <property type="match status" value="1"/>
</dbReference>
<evidence type="ECO:0000256" key="1">
    <source>
        <dbReference type="SAM" id="MobiDB-lite"/>
    </source>
</evidence>
<feature type="compositionally biased region" description="Low complexity" evidence="1">
    <location>
        <begin position="43"/>
        <end position="67"/>
    </location>
</feature>
<organism evidence="2 4">
    <name type="scientific">Olea europaea subsp. europaea</name>
    <dbReference type="NCBI Taxonomy" id="158383"/>
    <lineage>
        <taxon>Eukaryota</taxon>
        <taxon>Viridiplantae</taxon>
        <taxon>Streptophyta</taxon>
        <taxon>Embryophyta</taxon>
        <taxon>Tracheophyta</taxon>
        <taxon>Spermatophyta</taxon>
        <taxon>Magnoliopsida</taxon>
        <taxon>eudicotyledons</taxon>
        <taxon>Gunneridae</taxon>
        <taxon>Pentapetalae</taxon>
        <taxon>asterids</taxon>
        <taxon>lamiids</taxon>
        <taxon>Lamiales</taxon>
        <taxon>Oleaceae</taxon>
        <taxon>Oleeae</taxon>
        <taxon>Olea</taxon>
    </lineage>
</organism>
<gene>
    <name evidence="3" type="ORF">OLEA9_A040976</name>
    <name evidence="2" type="ORF">OLEA9_A089181</name>
</gene>
<evidence type="ECO:0000313" key="3">
    <source>
        <dbReference type="EMBL" id="CAA2974506.1"/>
    </source>
</evidence>
<feature type="region of interest" description="Disordered" evidence="1">
    <location>
        <begin position="42"/>
        <end position="70"/>
    </location>
</feature>
<dbReference type="PANTHER" id="PTHR34046:SF19">
    <property type="entry name" value="RAPIDLY ELICITED PROTEIN, PUTATIVE-RELATED"/>
    <property type="match status" value="1"/>
</dbReference>
<dbReference type="EMBL" id="CACTIH010002177">
    <property type="protein sequence ID" value="CAA2974506.1"/>
    <property type="molecule type" value="Genomic_DNA"/>
</dbReference>
<dbReference type="AlphaFoldDB" id="A0A8S0Q9L2"/>
<proteinExistence type="predicted"/>
<dbReference type="Gramene" id="OE9A040976T1">
    <property type="protein sequence ID" value="OE9A040976C1"/>
    <property type="gene ID" value="OE9A040976"/>
</dbReference>